<dbReference type="Proteomes" id="UP001219525">
    <property type="component" value="Unassembled WGS sequence"/>
</dbReference>
<evidence type="ECO:0000313" key="3">
    <source>
        <dbReference type="Proteomes" id="UP001219525"/>
    </source>
</evidence>
<reference evidence="2" key="1">
    <citation type="submission" date="2023-03" db="EMBL/GenBank/DDBJ databases">
        <title>Massive genome expansion in bonnet fungi (Mycena s.s.) driven by repeated elements and novel gene families across ecological guilds.</title>
        <authorList>
            <consortium name="Lawrence Berkeley National Laboratory"/>
            <person name="Harder C.B."/>
            <person name="Miyauchi S."/>
            <person name="Viragh M."/>
            <person name="Kuo A."/>
            <person name="Thoen E."/>
            <person name="Andreopoulos B."/>
            <person name="Lu D."/>
            <person name="Skrede I."/>
            <person name="Drula E."/>
            <person name="Henrissat B."/>
            <person name="Morin E."/>
            <person name="Kohler A."/>
            <person name="Barry K."/>
            <person name="LaButti K."/>
            <person name="Morin E."/>
            <person name="Salamov A."/>
            <person name="Lipzen A."/>
            <person name="Mereny Z."/>
            <person name="Hegedus B."/>
            <person name="Baldrian P."/>
            <person name="Stursova M."/>
            <person name="Weitz H."/>
            <person name="Taylor A."/>
            <person name="Grigoriev I.V."/>
            <person name="Nagy L.G."/>
            <person name="Martin F."/>
            <person name="Kauserud H."/>
        </authorList>
    </citation>
    <scope>NUCLEOTIDE SEQUENCE</scope>
    <source>
        <strain evidence="2">9144</strain>
    </source>
</reference>
<sequence length="151" mass="17123">MRRSRFIDAPGPPRQAPTPHRRSTVNCQQQAKQAVTLSTTIHIPLARMPDALRRLYLDLASLRTAPSRTAPCNSATFHLFLPLHYDSIFHPHVLIAPDELHSLIFSLLIPLYDFFVSTPTLPASASASVYAPAYVTRRRTRFRFQLPSPRH</sequence>
<organism evidence="2 3">
    <name type="scientific">Mycena pura</name>
    <dbReference type="NCBI Taxonomy" id="153505"/>
    <lineage>
        <taxon>Eukaryota</taxon>
        <taxon>Fungi</taxon>
        <taxon>Dikarya</taxon>
        <taxon>Basidiomycota</taxon>
        <taxon>Agaricomycotina</taxon>
        <taxon>Agaricomycetes</taxon>
        <taxon>Agaricomycetidae</taxon>
        <taxon>Agaricales</taxon>
        <taxon>Marasmiineae</taxon>
        <taxon>Mycenaceae</taxon>
        <taxon>Mycena</taxon>
    </lineage>
</organism>
<evidence type="ECO:0000313" key="2">
    <source>
        <dbReference type="EMBL" id="KAJ7206415.1"/>
    </source>
</evidence>
<comment type="caution">
    <text evidence="2">The sequence shown here is derived from an EMBL/GenBank/DDBJ whole genome shotgun (WGS) entry which is preliminary data.</text>
</comment>
<evidence type="ECO:0000256" key="1">
    <source>
        <dbReference type="SAM" id="MobiDB-lite"/>
    </source>
</evidence>
<name>A0AAD6Y807_9AGAR</name>
<proteinExistence type="predicted"/>
<keyword evidence="3" id="KW-1185">Reference proteome</keyword>
<dbReference type="EMBL" id="JARJCW010000040">
    <property type="protein sequence ID" value="KAJ7206415.1"/>
    <property type="molecule type" value="Genomic_DNA"/>
</dbReference>
<feature type="region of interest" description="Disordered" evidence="1">
    <location>
        <begin position="1"/>
        <end position="25"/>
    </location>
</feature>
<gene>
    <name evidence="2" type="ORF">GGX14DRAFT_568385</name>
</gene>
<accession>A0AAD6Y807</accession>
<protein>
    <submittedName>
        <fullName evidence="2">Uncharacterized protein</fullName>
    </submittedName>
</protein>
<dbReference type="AlphaFoldDB" id="A0AAD6Y807"/>